<evidence type="ECO:0000256" key="9">
    <source>
        <dbReference type="SAM" id="Phobius"/>
    </source>
</evidence>
<dbReference type="PANTHER" id="PTHR48022:SF53">
    <property type="entry name" value="ALPHA-GLUCOSIDE TRANSPORTER, PUTATIVE (AFU_ORTHOLOGUE AFUA_3G01700)-RELATED"/>
    <property type="match status" value="1"/>
</dbReference>
<dbReference type="PROSITE" id="PS50850">
    <property type="entry name" value="MFS"/>
    <property type="match status" value="1"/>
</dbReference>
<feature type="domain" description="Major facilitator superfamily (MFS) profile" evidence="10">
    <location>
        <begin position="59"/>
        <end position="504"/>
    </location>
</feature>
<dbReference type="Pfam" id="PF00083">
    <property type="entry name" value="Sugar_tr"/>
    <property type="match status" value="1"/>
</dbReference>
<dbReference type="EMBL" id="JAODAN010000009">
    <property type="protein sequence ID" value="KAK1922277.1"/>
    <property type="molecule type" value="Genomic_DNA"/>
</dbReference>
<evidence type="ECO:0000256" key="1">
    <source>
        <dbReference type="ARBA" id="ARBA00004141"/>
    </source>
</evidence>
<feature type="transmembrane region" description="Helical" evidence="9">
    <location>
        <begin position="410"/>
        <end position="435"/>
    </location>
</feature>
<evidence type="ECO:0000256" key="7">
    <source>
        <dbReference type="ARBA" id="ARBA00049119"/>
    </source>
</evidence>
<evidence type="ECO:0000313" key="11">
    <source>
        <dbReference type="EMBL" id="KAK1922277.1"/>
    </source>
</evidence>
<dbReference type="InterPro" id="IPR020846">
    <property type="entry name" value="MFS_dom"/>
</dbReference>
<dbReference type="GO" id="GO:0005351">
    <property type="term" value="F:carbohydrate:proton symporter activity"/>
    <property type="evidence" value="ECO:0007669"/>
    <property type="project" value="TreeGrafter"/>
</dbReference>
<evidence type="ECO:0000256" key="2">
    <source>
        <dbReference type="ARBA" id="ARBA00010992"/>
    </source>
</evidence>
<dbReference type="Proteomes" id="UP001182556">
    <property type="component" value="Unassembled WGS sequence"/>
</dbReference>
<evidence type="ECO:0000256" key="5">
    <source>
        <dbReference type="ARBA" id="ARBA00022989"/>
    </source>
</evidence>
<feature type="transmembrane region" description="Helical" evidence="9">
    <location>
        <begin position="160"/>
        <end position="182"/>
    </location>
</feature>
<dbReference type="PANTHER" id="PTHR48022">
    <property type="entry name" value="PLASTIDIC GLUCOSE TRANSPORTER 4"/>
    <property type="match status" value="1"/>
</dbReference>
<keyword evidence="3 8" id="KW-0813">Transport</keyword>
<comment type="catalytic activity">
    <reaction evidence="7">
        <text>myo-inositol(out) + H(+)(out) = myo-inositol(in) + H(+)(in)</text>
        <dbReference type="Rhea" id="RHEA:60364"/>
        <dbReference type="ChEBI" id="CHEBI:15378"/>
        <dbReference type="ChEBI" id="CHEBI:17268"/>
    </reaction>
</comment>
<evidence type="ECO:0000256" key="4">
    <source>
        <dbReference type="ARBA" id="ARBA00022692"/>
    </source>
</evidence>
<reference evidence="11" key="1">
    <citation type="submission" date="2023-02" db="EMBL/GenBank/DDBJ databases">
        <title>Identification and recombinant expression of a fungal hydrolase from Papiliotrema laurentii that hydrolyzes apple cutin and clears colloidal polyester polyurethane.</title>
        <authorList>
            <consortium name="DOE Joint Genome Institute"/>
            <person name="Roman V.A."/>
            <person name="Bojanowski C."/>
            <person name="Crable B.R."/>
            <person name="Wagner D.N."/>
            <person name="Hung C.S."/>
            <person name="Nadeau L.J."/>
            <person name="Schratz L."/>
            <person name="Haridas S."/>
            <person name="Pangilinan J."/>
            <person name="Lipzen A."/>
            <person name="Na H."/>
            <person name="Yan M."/>
            <person name="Ng V."/>
            <person name="Grigoriev I.V."/>
            <person name="Spatafora J.W."/>
            <person name="Barlow D."/>
            <person name="Biffinger J."/>
            <person name="Kelley-Loughnane N."/>
            <person name="Varaljay V.A."/>
            <person name="Crookes-Goodson W.J."/>
        </authorList>
    </citation>
    <scope>NUCLEOTIDE SEQUENCE</scope>
    <source>
        <strain evidence="11">5307AH</strain>
    </source>
</reference>
<feature type="transmembrane region" description="Helical" evidence="9">
    <location>
        <begin position="482"/>
        <end position="498"/>
    </location>
</feature>
<organism evidence="11 12">
    <name type="scientific">Papiliotrema laurentii</name>
    <name type="common">Cryptococcus laurentii</name>
    <dbReference type="NCBI Taxonomy" id="5418"/>
    <lineage>
        <taxon>Eukaryota</taxon>
        <taxon>Fungi</taxon>
        <taxon>Dikarya</taxon>
        <taxon>Basidiomycota</taxon>
        <taxon>Agaricomycotina</taxon>
        <taxon>Tremellomycetes</taxon>
        <taxon>Tremellales</taxon>
        <taxon>Rhynchogastremaceae</taxon>
        <taxon>Papiliotrema</taxon>
    </lineage>
</organism>
<dbReference type="AlphaFoldDB" id="A0AAD9CUC3"/>
<protein>
    <submittedName>
        <fullName evidence="11">Maltose permease MAL61</fullName>
    </submittedName>
</protein>
<keyword evidence="4 9" id="KW-0812">Transmembrane</keyword>
<dbReference type="SUPFAM" id="SSF103473">
    <property type="entry name" value="MFS general substrate transporter"/>
    <property type="match status" value="1"/>
</dbReference>
<dbReference type="InterPro" id="IPR050360">
    <property type="entry name" value="MFS_Sugar_Transporters"/>
</dbReference>
<feature type="transmembrane region" description="Helical" evidence="9">
    <location>
        <begin position="379"/>
        <end position="403"/>
    </location>
</feature>
<gene>
    <name evidence="11" type="ORF">DB88DRAFT_390285</name>
</gene>
<evidence type="ECO:0000256" key="8">
    <source>
        <dbReference type="RuleBase" id="RU003346"/>
    </source>
</evidence>
<proteinExistence type="inferred from homology"/>
<dbReference type="FunFam" id="1.20.1250.20:FF:000078">
    <property type="entry name" value="MFS maltose transporter, putative"/>
    <property type="match status" value="1"/>
</dbReference>
<name>A0AAD9CUC3_PAPLA</name>
<comment type="similarity">
    <text evidence="2 8">Belongs to the major facilitator superfamily. Sugar transporter (TC 2.A.1.1) family.</text>
</comment>
<evidence type="ECO:0000256" key="3">
    <source>
        <dbReference type="ARBA" id="ARBA00022448"/>
    </source>
</evidence>
<evidence type="ECO:0000256" key="6">
    <source>
        <dbReference type="ARBA" id="ARBA00023136"/>
    </source>
</evidence>
<feature type="transmembrane region" description="Helical" evidence="9">
    <location>
        <begin position="233"/>
        <end position="254"/>
    </location>
</feature>
<dbReference type="GO" id="GO:0016020">
    <property type="term" value="C:membrane"/>
    <property type="evidence" value="ECO:0007669"/>
    <property type="project" value="UniProtKB-SubCell"/>
</dbReference>
<feature type="transmembrane region" description="Helical" evidence="9">
    <location>
        <begin position="350"/>
        <end position="373"/>
    </location>
</feature>
<dbReference type="Gene3D" id="1.20.1250.20">
    <property type="entry name" value="MFS general substrate transporter like domains"/>
    <property type="match status" value="1"/>
</dbReference>
<keyword evidence="12" id="KW-1185">Reference proteome</keyword>
<keyword evidence="6 9" id="KW-0472">Membrane</keyword>
<feature type="transmembrane region" description="Helical" evidence="9">
    <location>
        <begin position="194"/>
        <end position="213"/>
    </location>
</feature>
<dbReference type="NCBIfam" id="TIGR00879">
    <property type="entry name" value="SP"/>
    <property type="match status" value="1"/>
</dbReference>
<feature type="transmembrane region" description="Helical" evidence="9">
    <location>
        <begin position="136"/>
        <end position="154"/>
    </location>
</feature>
<comment type="caution">
    <text evidence="11">The sequence shown here is derived from an EMBL/GenBank/DDBJ whole genome shotgun (WGS) entry which is preliminary data.</text>
</comment>
<comment type="subcellular location">
    <subcellularLocation>
        <location evidence="1">Membrane</location>
        <topology evidence="1">Multi-pass membrane protein</topology>
    </subcellularLocation>
</comment>
<accession>A0AAD9CUC3</accession>
<keyword evidence="5 9" id="KW-1133">Transmembrane helix</keyword>
<dbReference type="InterPro" id="IPR005828">
    <property type="entry name" value="MFS_sugar_transport-like"/>
</dbReference>
<sequence length="568" mass="63771">MSDSYREYPDEKKEHDIDHLEAQDSTEQTLMEQAILRGEEETKLGFKGVVKLHYPAALWSMALSLALVMEGMDVGLVNNFFGQEAYIERFGHLDSAGKKYVPANWQAAINNGQQVGAVVGLLFNGWAQSRFGSRKIYMLGMVVLAGTIFCLFFANSLVMLMVGNILCGIPWGIFQTLTTAYAAEIAPVAMRGYLTSWVSMCWGTGSFLAAGVLRASLGLPGNWAWKVPYALQWIWVVPLFFVAFFAPESPWYLVRMERYEEAEKALYRLARKGHYTPEQMRGQLALMKYTNEKEKAEAANSSYWDCFRGTNLRRTEIVCMTFLIQTECGQAICSYATVFLKAAGMAQTMAFNYSMAIQSTNIVATGIAIYFMGRLGRRTFYMAGVCAIGLFQMVIGIIGVAGISKASEGIAVAVMMILINLTFKLSLGPACYTIIGEMPNSRVRAQSVVLARTTYIIGNTVNGQIIPRQLNVKEWNWGAKCGWYWMGLCALGAVYTWFRIPESRNRTFLELDHLFAMRVPARKFSNYHIDIAEITENDKDTVRQITAHQEDVRVIVDRVPDLDATTRR</sequence>
<dbReference type="InterPro" id="IPR005829">
    <property type="entry name" value="Sugar_transporter_CS"/>
</dbReference>
<dbReference type="InterPro" id="IPR003663">
    <property type="entry name" value="Sugar/inositol_transpt"/>
</dbReference>
<evidence type="ECO:0000259" key="10">
    <source>
        <dbReference type="PROSITE" id="PS50850"/>
    </source>
</evidence>
<evidence type="ECO:0000313" key="12">
    <source>
        <dbReference type="Proteomes" id="UP001182556"/>
    </source>
</evidence>
<dbReference type="InterPro" id="IPR036259">
    <property type="entry name" value="MFS_trans_sf"/>
</dbReference>
<dbReference type="PROSITE" id="PS00217">
    <property type="entry name" value="SUGAR_TRANSPORT_2"/>
    <property type="match status" value="1"/>
</dbReference>